<organism evidence="17 18">
    <name type="scientific">Ancylobacter tetraedralis</name>
    <dbReference type="NCBI Taxonomy" id="217068"/>
    <lineage>
        <taxon>Bacteria</taxon>
        <taxon>Pseudomonadati</taxon>
        <taxon>Pseudomonadota</taxon>
        <taxon>Alphaproteobacteria</taxon>
        <taxon>Hyphomicrobiales</taxon>
        <taxon>Xanthobacteraceae</taxon>
        <taxon>Ancylobacter</taxon>
    </lineage>
</organism>
<evidence type="ECO:0000256" key="1">
    <source>
        <dbReference type="ARBA" id="ARBA00005180"/>
    </source>
</evidence>
<evidence type="ECO:0000256" key="8">
    <source>
        <dbReference type="ARBA" id="ARBA00022842"/>
    </source>
</evidence>
<dbReference type="CDD" id="cd06223">
    <property type="entry name" value="PRTases_typeI"/>
    <property type="match status" value="1"/>
</dbReference>
<dbReference type="PANTHER" id="PTHR32315">
    <property type="entry name" value="ADENINE PHOSPHORIBOSYLTRANSFERASE"/>
    <property type="match status" value="1"/>
</dbReference>
<evidence type="ECO:0000256" key="15">
    <source>
        <dbReference type="HAMAP-Rule" id="MF_01218"/>
    </source>
</evidence>
<dbReference type="InterPro" id="IPR029057">
    <property type="entry name" value="PRTase-like"/>
</dbReference>
<keyword evidence="9 15" id="KW-0342">GTP-binding</keyword>
<dbReference type="InterPro" id="IPR005765">
    <property type="entry name" value="UPRT"/>
</dbReference>
<evidence type="ECO:0000256" key="12">
    <source>
        <dbReference type="ARBA" id="ARBA00056901"/>
    </source>
</evidence>
<dbReference type="GO" id="GO:0000287">
    <property type="term" value="F:magnesium ion binding"/>
    <property type="evidence" value="ECO:0007669"/>
    <property type="project" value="UniProtKB-UniRule"/>
</dbReference>
<evidence type="ECO:0000256" key="4">
    <source>
        <dbReference type="ARBA" id="ARBA00022533"/>
    </source>
</evidence>
<dbReference type="InterPro" id="IPR034332">
    <property type="entry name" value="Upp_B"/>
</dbReference>
<dbReference type="InterPro" id="IPR000836">
    <property type="entry name" value="PRTase_dom"/>
</dbReference>
<keyword evidence="5 15" id="KW-0328">Glycosyltransferase</keyword>
<dbReference type="Gene3D" id="3.40.50.2020">
    <property type="match status" value="1"/>
</dbReference>
<evidence type="ECO:0000256" key="10">
    <source>
        <dbReference type="ARBA" id="ARBA00031082"/>
    </source>
</evidence>
<evidence type="ECO:0000313" key="17">
    <source>
        <dbReference type="EMBL" id="MBB3769494.1"/>
    </source>
</evidence>
<feature type="binding site" evidence="15">
    <location>
        <position position="91"/>
    </location>
    <ligand>
        <name>5-phospho-alpha-D-ribose 1-diphosphate</name>
        <dbReference type="ChEBI" id="CHEBI:58017"/>
    </ligand>
</feature>
<keyword evidence="6 15" id="KW-0808">Transferase</keyword>
<comment type="cofactor">
    <cofactor evidence="15">
        <name>Mg(2+)</name>
        <dbReference type="ChEBI" id="CHEBI:18420"/>
    </cofactor>
    <text evidence="15">Binds 1 Mg(2+) ion per subunit. The magnesium is bound as Mg-PRPP.</text>
</comment>
<dbReference type="HAMAP" id="MF_01218_B">
    <property type="entry name" value="Upp_B"/>
    <property type="match status" value="1"/>
</dbReference>
<dbReference type="Pfam" id="PF14681">
    <property type="entry name" value="UPRTase"/>
    <property type="match status" value="1"/>
</dbReference>
<evidence type="ECO:0000256" key="13">
    <source>
        <dbReference type="ARBA" id="ARBA00072146"/>
    </source>
</evidence>
<feature type="binding site" evidence="15">
    <location>
        <position position="116"/>
    </location>
    <ligand>
        <name>5-phospho-alpha-D-ribose 1-diphosphate</name>
        <dbReference type="ChEBI" id="CHEBI:58017"/>
    </ligand>
</feature>
<dbReference type="EMBL" id="JACICD010000001">
    <property type="protein sequence ID" value="MBB3769494.1"/>
    <property type="molecule type" value="Genomic_DNA"/>
</dbReference>
<keyword evidence="18" id="KW-1185">Reference proteome</keyword>
<dbReference type="NCBIfam" id="TIGR01091">
    <property type="entry name" value="upp"/>
    <property type="match status" value="1"/>
</dbReference>
<gene>
    <name evidence="15" type="primary">upp</name>
    <name evidence="17" type="ORF">FHS55_000080</name>
</gene>
<feature type="binding site" evidence="15">
    <location>
        <begin position="143"/>
        <end position="151"/>
    </location>
    <ligand>
        <name>5-phospho-alpha-D-ribose 1-diphosphate</name>
        <dbReference type="ChEBI" id="CHEBI:58017"/>
    </ligand>
</feature>
<dbReference type="GO" id="GO:0004845">
    <property type="term" value="F:uracil phosphoribosyltransferase activity"/>
    <property type="evidence" value="ECO:0007669"/>
    <property type="project" value="UniProtKB-UniRule"/>
</dbReference>
<feature type="binding site" evidence="15">
    <location>
        <begin position="211"/>
        <end position="213"/>
    </location>
    <ligand>
        <name>uracil</name>
        <dbReference type="ChEBI" id="CHEBI:17568"/>
    </ligand>
</feature>
<comment type="catalytic activity">
    <reaction evidence="11 15">
        <text>UMP + diphosphate = 5-phospho-alpha-D-ribose 1-diphosphate + uracil</text>
        <dbReference type="Rhea" id="RHEA:13017"/>
        <dbReference type="ChEBI" id="CHEBI:17568"/>
        <dbReference type="ChEBI" id="CHEBI:33019"/>
        <dbReference type="ChEBI" id="CHEBI:57865"/>
        <dbReference type="ChEBI" id="CHEBI:58017"/>
        <dbReference type="EC" id="2.4.2.9"/>
    </reaction>
</comment>
<dbReference type="AlphaFoldDB" id="A0A839YY88"/>
<name>A0A839YY88_9HYPH</name>
<keyword evidence="7 15" id="KW-0547">Nucleotide-binding</keyword>
<accession>A0A839YY88</accession>
<evidence type="ECO:0000256" key="2">
    <source>
        <dbReference type="ARBA" id="ARBA00009516"/>
    </source>
</evidence>
<feature type="binding site" evidence="15">
    <location>
        <position position="206"/>
    </location>
    <ligand>
        <name>uracil</name>
        <dbReference type="ChEBI" id="CHEBI:17568"/>
    </ligand>
</feature>
<feature type="binding site" evidence="15">
    <location>
        <position position="212"/>
    </location>
    <ligand>
        <name>5-phospho-alpha-D-ribose 1-diphosphate</name>
        <dbReference type="ChEBI" id="CHEBI:58017"/>
    </ligand>
</feature>
<dbReference type="NCBIfam" id="NF001097">
    <property type="entry name" value="PRK00129.1"/>
    <property type="match status" value="1"/>
</dbReference>
<comment type="activity regulation">
    <text evidence="15">Allosterically activated by GTP.</text>
</comment>
<reference evidence="17 18" key="1">
    <citation type="submission" date="2020-08" db="EMBL/GenBank/DDBJ databases">
        <title>Genomic Encyclopedia of Type Strains, Phase IV (KMG-IV): sequencing the most valuable type-strain genomes for metagenomic binning, comparative biology and taxonomic classification.</title>
        <authorList>
            <person name="Goeker M."/>
        </authorList>
    </citation>
    <scope>NUCLEOTIDE SEQUENCE [LARGE SCALE GENOMIC DNA]</scope>
    <source>
        <strain evidence="17 18">DSM 5895</strain>
    </source>
</reference>
<dbReference type="GO" id="GO:0005525">
    <property type="term" value="F:GTP binding"/>
    <property type="evidence" value="ECO:0007669"/>
    <property type="project" value="UniProtKB-KW"/>
</dbReference>
<proteinExistence type="inferred from homology"/>
<dbReference type="Proteomes" id="UP000533469">
    <property type="component" value="Unassembled WGS sequence"/>
</dbReference>
<dbReference type="FunFam" id="3.40.50.2020:FF:000003">
    <property type="entry name" value="Uracil phosphoribosyltransferase"/>
    <property type="match status" value="1"/>
</dbReference>
<evidence type="ECO:0000313" key="18">
    <source>
        <dbReference type="Proteomes" id="UP000533469"/>
    </source>
</evidence>
<dbReference type="UniPathway" id="UPA00574">
    <property type="reaction ID" value="UER00636"/>
</dbReference>
<evidence type="ECO:0000256" key="6">
    <source>
        <dbReference type="ARBA" id="ARBA00022679"/>
    </source>
</evidence>
<comment type="pathway">
    <text evidence="1 15">Pyrimidine metabolism; UMP biosynthesis via salvage pathway; UMP from uracil: step 1/1.</text>
</comment>
<evidence type="ECO:0000256" key="14">
    <source>
        <dbReference type="ARBA" id="ARBA00079807"/>
    </source>
</evidence>
<sequence>MNAPLTDTPAELPPTTVVVGHPLIQHKLTLMRRSRTPANEFRLLLREISMLLAYEVTRDMPTELIEIETPLTTMQAPVLAGKKLCLVSVLRAGGGILEGMLEILPAARVGHVGLYRDPVSLQAVEYYLKLPRDISERTAIVLDPMLATGNSAAAAVSEVKAAGCQSIKFVCLIAAPEGLKTLHDAHPDVTVYTAAVDSHLNDHGYIVPGIGDAGDRIFGTK</sequence>
<keyword evidence="4 15" id="KW-0021">Allosteric enzyme</keyword>
<evidence type="ECO:0000256" key="7">
    <source>
        <dbReference type="ARBA" id="ARBA00022741"/>
    </source>
</evidence>
<evidence type="ECO:0000256" key="5">
    <source>
        <dbReference type="ARBA" id="ARBA00022676"/>
    </source>
</evidence>
<dbReference type="GO" id="GO:0005737">
    <property type="term" value="C:cytoplasm"/>
    <property type="evidence" value="ECO:0007669"/>
    <property type="project" value="UniProtKB-ARBA"/>
</dbReference>
<comment type="function">
    <text evidence="12 15">Catalyzes the conversion of uracil and 5-phospho-alpha-D-ribose 1-diphosphate (PRPP) to UMP and diphosphate.</text>
</comment>
<feature type="domain" description="Phosphoribosyltransferase" evidence="16">
    <location>
        <begin position="18"/>
        <end position="220"/>
    </location>
</feature>
<dbReference type="GO" id="GO:0044206">
    <property type="term" value="P:UMP salvage"/>
    <property type="evidence" value="ECO:0007669"/>
    <property type="project" value="UniProtKB-UniRule"/>
</dbReference>
<dbReference type="RefSeq" id="WP_183187713.1">
    <property type="nucleotide sequence ID" value="NZ_JACICD010000001.1"/>
</dbReference>
<comment type="caution">
    <text evidence="17">The sequence shown here is derived from an EMBL/GenBank/DDBJ whole genome shotgun (WGS) entry which is preliminary data.</text>
</comment>
<comment type="similarity">
    <text evidence="2 15">Belongs to the UPRTase family.</text>
</comment>
<dbReference type="PANTHER" id="PTHR32315:SF4">
    <property type="entry name" value="URACIL PHOSPHORIBOSYLTRANSFERASE, CHLOROPLASTIC"/>
    <property type="match status" value="1"/>
</dbReference>
<dbReference type="GO" id="GO:0006223">
    <property type="term" value="P:uracil salvage"/>
    <property type="evidence" value="ECO:0007669"/>
    <property type="project" value="InterPro"/>
</dbReference>
<dbReference type="SUPFAM" id="SSF53271">
    <property type="entry name" value="PRTase-like"/>
    <property type="match status" value="1"/>
</dbReference>
<dbReference type="EC" id="2.4.2.9" evidence="3 15"/>
<protein>
    <recommendedName>
        <fullName evidence="13 15">Uracil phosphoribosyltransferase</fullName>
        <ecNumber evidence="3 15">2.4.2.9</ecNumber>
    </recommendedName>
    <alternativeName>
        <fullName evidence="10 15">UMP pyrophosphorylase</fullName>
    </alternativeName>
    <alternativeName>
        <fullName evidence="14 15">UPRTase</fullName>
    </alternativeName>
</protein>
<dbReference type="InterPro" id="IPR050054">
    <property type="entry name" value="UPRTase/APRTase"/>
</dbReference>
<keyword evidence="8 15" id="KW-0460">Magnesium</keyword>
<evidence type="ECO:0000256" key="11">
    <source>
        <dbReference type="ARBA" id="ARBA00052919"/>
    </source>
</evidence>
<evidence type="ECO:0000259" key="16">
    <source>
        <dbReference type="Pfam" id="PF14681"/>
    </source>
</evidence>
<evidence type="ECO:0000256" key="3">
    <source>
        <dbReference type="ARBA" id="ARBA00011894"/>
    </source>
</evidence>
<evidence type="ECO:0000256" key="9">
    <source>
        <dbReference type="ARBA" id="ARBA00023134"/>
    </source>
</evidence>